<evidence type="ECO:0000256" key="1">
    <source>
        <dbReference type="SAM" id="MobiDB-lite"/>
    </source>
</evidence>
<dbReference type="InterPro" id="IPR029526">
    <property type="entry name" value="PGBD"/>
</dbReference>
<sequence>MGAKYSYMLNVNEKQKVKKIILRDDIGASGNIVLRLAAVIPKHKNHFLFFDNWFTSLKLLATLYKDGIYSLGTVRKDRIHGLTFSSDNIMKKKGRGTYEEYEATIEDVKLFALKWFDNKITAWIRYKADMQIAGLEKKDILDSLGFRAEVAEGLCLLGKSENTRKRGRPSRSIERNFEERKKRSQTKPIPQFDVRTDQIALMISNSSVCFVDKYKRYILFGGCCLDWKIVAKVTVVVLSVTVKFGVKGIVKVMTEVMVKVKVVVNVIFNTMFKVMVKVMSTS</sequence>
<feature type="domain" description="PiggyBac transposable element-derived protein" evidence="2">
    <location>
        <begin position="21"/>
        <end position="119"/>
    </location>
</feature>
<feature type="region of interest" description="Disordered" evidence="1">
    <location>
        <begin position="162"/>
        <end position="187"/>
    </location>
</feature>
<dbReference type="PANTHER" id="PTHR47272:SF1">
    <property type="entry name" value="PIGGYBAC TRANSPOSABLE ELEMENT-DERIVED PROTEIN 3-LIKE"/>
    <property type="match status" value="1"/>
</dbReference>
<keyword evidence="4" id="KW-1185">Reference proteome</keyword>
<dbReference type="AlphaFoldDB" id="A0A9P0MHL0"/>
<protein>
    <recommendedName>
        <fullName evidence="2">PiggyBac transposable element-derived protein domain-containing protein</fullName>
    </recommendedName>
</protein>
<reference evidence="3" key="1">
    <citation type="submission" date="2022-03" db="EMBL/GenBank/DDBJ databases">
        <authorList>
            <person name="Sayadi A."/>
        </authorList>
    </citation>
    <scope>NUCLEOTIDE SEQUENCE</scope>
</reference>
<evidence type="ECO:0000313" key="4">
    <source>
        <dbReference type="Proteomes" id="UP001152888"/>
    </source>
</evidence>
<comment type="caution">
    <text evidence="3">The sequence shown here is derived from an EMBL/GenBank/DDBJ whole genome shotgun (WGS) entry which is preliminary data.</text>
</comment>
<evidence type="ECO:0000259" key="2">
    <source>
        <dbReference type="Pfam" id="PF13843"/>
    </source>
</evidence>
<name>A0A9P0MHL0_ACAOB</name>
<dbReference type="Pfam" id="PF13843">
    <property type="entry name" value="DDE_Tnp_1_7"/>
    <property type="match status" value="1"/>
</dbReference>
<dbReference type="EMBL" id="CAKOFQ010008464">
    <property type="protein sequence ID" value="CAH2014285.1"/>
    <property type="molecule type" value="Genomic_DNA"/>
</dbReference>
<proteinExistence type="predicted"/>
<gene>
    <name evidence="3" type="ORF">ACAOBT_LOCUS34014</name>
</gene>
<dbReference type="Proteomes" id="UP001152888">
    <property type="component" value="Unassembled WGS sequence"/>
</dbReference>
<accession>A0A9P0MHL0</accession>
<dbReference type="PANTHER" id="PTHR47272">
    <property type="entry name" value="DDE_TNP_1_7 DOMAIN-CONTAINING PROTEIN"/>
    <property type="match status" value="1"/>
</dbReference>
<evidence type="ECO:0000313" key="3">
    <source>
        <dbReference type="EMBL" id="CAH2014285.1"/>
    </source>
</evidence>
<dbReference type="OrthoDB" id="8300647at2759"/>
<feature type="compositionally biased region" description="Basic and acidic residues" evidence="1">
    <location>
        <begin position="171"/>
        <end position="181"/>
    </location>
</feature>
<organism evidence="3 4">
    <name type="scientific">Acanthoscelides obtectus</name>
    <name type="common">Bean weevil</name>
    <name type="synonym">Bruchus obtectus</name>
    <dbReference type="NCBI Taxonomy" id="200917"/>
    <lineage>
        <taxon>Eukaryota</taxon>
        <taxon>Metazoa</taxon>
        <taxon>Ecdysozoa</taxon>
        <taxon>Arthropoda</taxon>
        <taxon>Hexapoda</taxon>
        <taxon>Insecta</taxon>
        <taxon>Pterygota</taxon>
        <taxon>Neoptera</taxon>
        <taxon>Endopterygota</taxon>
        <taxon>Coleoptera</taxon>
        <taxon>Polyphaga</taxon>
        <taxon>Cucujiformia</taxon>
        <taxon>Chrysomeloidea</taxon>
        <taxon>Chrysomelidae</taxon>
        <taxon>Bruchinae</taxon>
        <taxon>Bruchini</taxon>
        <taxon>Acanthoscelides</taxon>
    </lineage>
</organism>